<feature type="domain" description="3-keto-alpha-glucoside-1,2-lyase/3-keto-2-hydroxy-glucal hydratase" evidence="1">
    <location>
        <begin position="38"/>
        <end position="202"/>
    </location>
</feature>
<dbReference type="InterPro" id="IPR010496">
    <property type="entry name" value="AL/BT2_dom"/>
</dbReference>
<feature type="non-terminal residue" evidence="2">
    <location>
        <position position="203"/>
    </location>
</feature>
<evidence type="ECO:0000259" key="1">
    <source>
        <dbReference type="Pfam" id="PF06439"/>
    </source>
</evidence>
<proteinExistence type="predicted"/>
<sequence>MPSNSDSISRRTFLKETTATTAAVVALPLAQAVAAEGDWIKLFDGKTLDGWHKNPKRIGHGTGGKWIVEGGAIVGEQDPPGSGNGGILLSDRKFGDFEVKIDMNHDWGPCSGFFLRSNDKGQCFQVMVDFHDAGNVGHIYGEGTGAFNNRAFDINGEVKDGKLVAIIGDNVRKPSEHGCVYTCTPGEWVKAWRVGKWNTLKVR</sequence>
<dbReference type="Gene3D" id="2.60.120.560">
    <property type="entry name" value="Exo-inulinase, domain 1"/>
    <property type="match status" value="1"/>
</dbReference>
<name>A0A383E2D4_9ZZZZ</name>
<dbReference type="AlphaFoldDB" id="A0A383E2D4"/>
<dbReference type="InterPro" id="IPR006311">
    <property type="entry name" value="TAT_signal"/>
</dbReference>
<accession>A0A383E2D4</accession>
<evidence type="ECO:0000313" key="2">
    <source>
        <dbReference type="EMBL" id="SVE51007.1"/>
    </source>
</evidence>
<reference evidence="2" key="1">
    <citation type="submission" date="2018-05" db="EMBL/GenBank/DDBJ databases">
        <authorList>
            <person name="Lanie J.A."/>
            <person name="Ng W.-L."/>
            <person name="Kazmierczak K.M."/>
            <person name="Andrzejewski T.M."/>
            <person name="Davidsen T.M."/>
            <person name="Wayne K.J."/>
            <person name="Tettelin H."/>
            <person name="Glass J.I."/>
            <person name="Rusch D."/>
            <person name="Podicherti R."/>
            <person name="Tsui H.-C.T."/>
            <person name="Winkler M.E."/>
        </authorList>
    </citation>
    <scope>NUCLEOTIDE SEQUENCE</scope>
</reference>
<organism evidence="2">
    <name type="scientific">marine metagenome</name>
    <dbReference type="NCBI Taxonomy" id="408172"/>
    <lineage>
        <taxon>unclassified sequences</taxon>
        <taxon>metagenomes</taxon>
        <taxon>ecological metagenomes</taxon>
    </lineage>
</organism>
<dbReference type="GO" id="GO:0016787">
    <property type="term" value="F:hydrolase activity"/>
    <property type="evidence" value="ECO:0007669"/>
    <property type="project" value="InterPro"/>
</dbReference>
<dbReference type="EMBL" id="UINC01222289">
    <property type="protein sequence ID" value="SVE51007.1"/>
    <property type="molecule type" value="Genomic_DNA"/>
</dbReference>
<dbReference type="InterPro" id="IPR019546">
    <property type="entry name" value="TAT_signal_bac_arc"/>
</dbReference>
<dbReference type="Pfam" id="PF06439">
    <property type="entry name" value="3keto-disac_hyd"/>
    <property type="match status" value="1"/>
</dbReference>
<gene>
    <name evidence="2" type="ORF">METZ01_LOCUS503861</name>
</gene>
<protein>
    <recommendedName>
        <fullName evidence="1">3-keto-alpha-glucoside-1,2-lyase/3-keto-2-hydroxy-glucal hydratase domain-containing protein</fullName>
    </recommendedName>
</protein>
<dbReference type="PROSITE" id="PS51318">
    <property type="entry name" value="TAT"/>
    <property type="match status" value="1"/>
</dbReference>
<dbReference type="NCBIfam" id="TIGR01409">
    <property type="entry name" value="TAT_signal_seq"/>
    <property type="match status" value="1"/>
</dbReference>